<proteinExistence type="predicted"/>
<gene>
    <name evidence="1" type="ORF">DSO57_1022534</name>
</gene>
<dbReference type="EMBL" id="QTSX02006503">
    <property type="protein sequence ID" value="KAJ9053628.1"/>
    <property type="molecule type" value="Genomic_DNA"/>
</dbReference>
<comment type="caution">
    <text evidence="1">The sequence shown here is derived from an EMBL/GenBank/DDBJ whole genome shotgun (WGS) entry which is preliminary data.</text>
</comment>
<evidence type="ECO:0000313" key="1">
    <source>
        <dbReference type="EMBL" id="KAJ9053628.1"/>
    </source>
</evidence>
<dbReference type="Proteomes" id="UP001165960">
    <property type="component" value="Unassembled WGS sequence"/>
</dbReference>
<sequence>MINFLSQIQQEKQAAQASKGSKVPAITTKHTKKPAKANNPSPQPHLPQLYHLQLHLLKFQGNYPGLPAH</sequence>
<accession>A0ACC2RU65</accession>
<protein>
    <submittedName>
        <fullName evidence="1">Uncharacterized protein</fullName>
    </submittedName>
</protein>
<keyword evidence="2" id="KW-1185">Reference proteome</keyword>
<organism evidence="1 2">
    <name type="scientific">Entomophthora muscae</name>
    <dbReference type="NCBI Taxonomy" id="34485"/>
    <lineage>
        <taxon>Eukaryota</taxon>
        <taxon>Fungi</taxon>
        <taxon>Fungi incertae sedis</taxon>
        <taxon>Zoopagomycota</taxon>
        <taxon>Entomophthoromycotina</taxon>
        <taxon>Entomophthoromycetes</taxon>
        <taxon>Entomophthorales</taxon>
        <taxon>Entomophthoraceae</taxon>
        <taxon>Entomophthora</taxon>
    </lineage>
</organism>
<evidence type="ECO:0000313" key="2">
    <source>
        <dbReference type="Proteomes" id="UP001165960"/>
    </source>
</evidence>
<name>A0ACC2RU65_9FUNG</name>
<reference evidence="1" key="1">
    <citation type="submission" date="2022-04" db="EMBL/GenBank/DDBJ databases">
        <title>Genome of the entomopathogenic fungus Entomophthora muscae.</title>
        <authorList>
            <person name="Elya C."/>
            <person name="Lovett B.R."/>
            <person name="Lee E."/>
            <person name="Macias A.M."/>
            <person name="Hajek A.E."/>
            <person name="De Bivort B.L."/>
            <person name="Kasson M.T."/>
            <person name="De Fine Licht H.H."/>
            <person name="Stajich J.E."/>
        </authorList>
    </citation>
    <scope>NUCLEOTIDE SEQUENCE</scope>
    <source>
        <strain evidence="1">Berkeley</strain>
    </source>
</reference>